<feature type="transmembrane region" description="Helical" evidence="6">
    <location>
        <begin position="314"/>
        <end position="336"/>
    </location>
</feature>
<dbReference type="PANTHER" id="PTHR43823">
    <property type="entry name" value="SPORULATION PROTEIN YKVU"/>
    <property type="match status" value="1"/>
</dbReference>
<feature type="transmembrane region" description="Helical" evidence="6">
    <location>
        <begin position="357"/>
        <end position="383"/>
    </location>
</feature>
<feature type="transmembrane region" description="Helical" evidence="6">
    <location>
        <begin position="280"/>
        <end position="299"/>
    </location>
</feature>
<evidence type="ECO:0000313" key="8">
    <source>
        <dbReference type="Proteomes" id="UP000308891"/>
    </source>
</evidence>
<feature type="transmembrane region" description="Helical" evidence="6">
    <location>
        <begin position="133"/>
        <end position="155"/>
    </location>
</feature>
<dbReference type="GO" id="GO:0015297">
    <property type="term" value="F:antiporter activity"/>
    <property type="evidence" value="ECO:0007669"/>
    <property type="project" value="InterPro"/>
</dbReference>
<feature type="transmembrane region" description="Helical" evidence="6">
    <location>
        <begin position="15"/>
        <end position="35"/>
    </location>
</feature>
<dbReference type="EMBL" id="STGJ01000002">
    <property type="protein sequence ID" value="TIC86221.1"/>
    <property type="molecule type" value="Genomic_DNA"/>
</dbReference>
<feature type="transmembrane region" description="Helical" evidence="6">
    <location>
        <begin position="239"/>
        <end position="259"/>
    </location>
</feature>
<evidence type="ECO:0000256" key="4">
    <source>
        <dbReference type="ARBA" id="ARBA00022989"/>
    </source>
</evidence>
<dbReference type="Pfam" id="PF01554">
    <property type="entry name" value="MatE"/>
    <property type="match status" value="2"/>
</dbReference>
<dbReference type="InterPro" id="IPR002528">
    <property type="entry name" value="MATE_fam"/>
</dbReference>
<proteinExistence type="predicted"/>
<evidence type="ECO:0000256" key="3">
    <source>
        <dbReference type="ARBA" id="ARBA00022692"/>
    </source>
</evidence>
<keyword evidence="4 6" id="KW-1133">Transmembrane helix</keyword>
<keyword evidence="5 6" id="KW-0472">Membrane</keyword>
<feature type="transmembrane region" description="Helical" evidence="6">
    <location>
        <begin position="175"/>
        <end position="195"/>
    </location>
</feature>
<dbReference type="GO" id="GO:0005886">
    <property type="term" value="C:plasma membrane"/>
    <property type="evidence" value="ECO:0007669"/>
    <property type="project" value="UniProtKB-SubCell"/>
</dbReference>
<dbReference type="PANTHER" id="PTHR43823:SF3">
    <property type="entry name" value="MULTIDRUG EXPORT PROTEIN MEPA"/>
    <property type="match status" value="1"/>
</dbReference>
<dbReference type="GO" id="GO:0042910">
    <property type="term" value="F:xenobiotic transmembrane transporter activity"/>
    <property type="evidence" value="ECO:0007669"/>
    <property type="project" value="InterPro"/>
</dbReference>
<evidence type="ECO:0000256" key="5">
    <source>
        <dbReference type="ARBA" id="ARBA00023136"/>
    </source>
</evidence>
<keyword evidence="2" id="KW-1003">Cell membrane</keyword>
<feature type="transmembrane region" description="Helical" evidence="6">
    <location>
        <begin position="459"/>
        <end position="479"/>
    </location>
</feature>
<comment type="subcellular location">
    <subcellularLocation>
        <location evidence="1">Cell membrane</location>
        <topology evidence="1">Multi-pass membrane protein</topology>
    </subcellularLocation>
</comment>
<evidence type="ECO:0000256" key="6">
    <source>
        <dbReference type="SAM" id="Phobius"/>
    </source>
</evidence>
<dbReference type="Proteomes" id="UP000308891">
    <property type="component" value="Unassembled WGS sequence"/>
</dbReference>
<evidence type="ECO:0000256" key="1">
    <source>
        <dbReference type="ARBA" id="ARBA00004651"/>
    </source>
</evidence>
<feature type="transmembrane region" description="Helical" evidence="6">
    <location>
        <begin position="403"/>
        <end position="423"/>
    </location>
</feature>
<evidence type="ECO:0000256" key="2">
    <source>
        <dbReference type="ARBA" id="ARBA00022475"/>
    </source>
</evidence>
<dbReference type="InterPro" id="IPR051327">
    <property type="entry name" value="MATE_MepA_subfamily"/>
</dbReference>
<name>A0A4T0V4C1_9NEIS</name>
<feature type="transmembrane region" description="Helical" evidence="6">
    <location>
        <begin position="207"/>
        <end position="227"/>
    </location>
</feature>
<organism evidence="7 8">
    <name type="scientific">Crenobacter intestini</name>
    <dbReference type="NCBI Taxonomy" id="2563443"/>
    <lineage>
        <taxon>Bacteria</taxon>
        <taxon>Pseudomonadati</taxon>
        <taxon>Pseudomonadota</taxon>
        <taxon>Betaproteobacteria</taxon>
        <taxon>Neisseriales</taxon>
        <taxon>Neisseriaceae</taxon>
        <taxon>Crenobacter</taxon>
    </lineage>
</organism>
<feature type="transmembrane region" description="Helical" evidence="6">
    <location>
        <begin position="88"/>
        <end position="112"/>
    </location>
</feature>
<sequence length="495" mass="51567">MPVPAAWPYSSLCHLLWHGFSAGCTVQMEVGALVLSCRLSADSCPMSRPDDAAHRFWRYALPSILAMLVTGCYVVVDGVFVGHYVGPIGLAAINLAYPLVMVQVGVAAMLSMGASTRIALLLGEGRHAAAGQVLVAAALLALLLGGLLALGGLVWLDDWLHLLGTGGDAVLLAEARAYLVWMLGGSPLLCAQMLATYLLRNDGRPRLATGLMVASTLLNIGFDYWFVGVLGHGLAGSAQASLIAMGVVAAAGMLYFGSARASLRPVMGRMGKLPAQMADIVRLGASSLLMELNLALVLFTHNQQLLVYGGTGGVAAYAVAGYTEMVFTLVAHGLALGMQPLLGQAVGGGRPDEARAVLRYGLCTAATLAFGAWAAVQLFAGSIARLYVAAGDTTLLAASAHALRLHLSALPFDGLAIVGTLALQSMAATRQALLLTLGKTLLLMPALYGLPLWLALDGVWLAMPLVNLVLGCVTASLLWRQWQRLGVPAAQPQPA</sequence>
<dbReference type="CDD" id="cd13143">
    <property type="entry name" value="MATE_MepA_like"/>
    <property type="match status" value="1"/>
</dbReference>
<reference evidence="7 8" key="1">
    <citation type="submission" date="2019-04" db="EMBL/GenBank/DDBJ databases">
        <title>Crenobacter sp. nov.</title>
        <authorList>
            <person name="Shi S."/>
        </authorList>
    </citation>
    <scope>NUCLEOTIDE SEQUENCE [LARGE SCALE GENOMIC DNA]</scope>
    <source>
        <strain evidence="7 8">GY 70310</strain>
    </source>
</reference>
<gene>
    <name evidence="7" type="ORF">E5K04_03735</name>
</gene>
<protein>
    <submittedName>
        <fullName evidence="7">MATE family efflux transporter</fullName>
    </submittedName>
</protein>
<keyword evidence="3 6" id="KW-0812">Transmembrane</keyword>
<comment type="caution">
    <text evidence="7">The sequence shown here is derived from an EMBL/GenBank/DDBJ whole genome shotgun (WGS) entry which is preliminary data.</text>
</comment>
<feature type="transmembrane region" description="Helical" evidence="6">
    <location>
        <begin position="432"/>
        <end position="453"/>
    </location>
</feature>
<keyword evidence="8" id="KW-1185">Reference proteome</keyword>
<dbReference type="OrthoDB" id="9811110at2"/>
<evidence type="ECO:0000313" key="7">
    <source>
        <dbReference type="EMBL" id="TIC86221.1"/>
    </source>
</evidence>
<dbReference type="InterPro" id="IPR045070">
    <property type="entry name" value="MATE_MepA-like"/>
</dbReference>
<accession>A0A4T0V4C1</accession>
<feature type="transmembrane region" description="Helical" evidence="6">
    <location>
        <begin position="56"/>
        <end position="76"/>
    </location>
</feature>
<dbReference type="AlphaFoldDB" id="A0A4T0V4C1"/>